<feature type="domain" description="Phosphoribosyl-AMP cyclohydrolase" evidence="16">
    <location>
        <begin position="46"/>
        <end position="118"/>
    </location>
</feature>
<dbReference type="Pfam" id="PF01502">
    <property type="entry name" value="PRA-CH"/>
    <property type="match status" value="1"/>
</dbReference>
<keyword evidence="11 15" id="KW-0378">Hydrolase</keyword>
<dbReference type="UniPathway" id="UPA00031">
    <property type="reaction ID" value="UER00007"/>
</dbReference>
<dbReference type="EC" id="3.6.1.31" evidence="15"/>
<keyword evidence="9 15" id="KW-0028">Amino-acid biosynthesis</keyword>
<dbReference type="GO" id="GO:0005737">
    <property type="term" value="C:cytoplasm"/>
    <property type="evidence" value="ECO:0007669"/>
    <property type="project" value="UniProtKB-SubCell"/>
</dbReference>
<comment type="catalytic activity">
    <reaction evidence="1 15">
        <text>1-(5-phospho-beta-D-ribosyl)-5'-AMP + H2O = 1-(5-phospho-beta-D-ribosyl)-5-[(5-phospho-beta-D-ribosylamino)methylideneamino]imidazole-4-carboxamide</text>
        <dbReference type="Rhea" id="RHEA:20049"/>
        <dbReference type="ChEBI" id="CHEBI:15377"/>
        <dbReference type="ChEBI" id="CHEBI:58435"/>
        <dbReference type="ChEBI" id="CHEBI:59457"/>
        <dbReference type="EC" id="3.5.4.19"/>
    </reaction>
</comment>
<feature type="region of interest" description="Phosphoribosyl-AMP cyclohydrolase" evidence="15">
    <location>
        <begin position="1"/>
        <end position="125"/>
    </location>
</feature>
<evidence type="ECO:0000256" key="2">
    <source>
        <dbReference type="ARBA" id="ARBA00001460"/>
    </source>
</evidence>
<dbReference type="InterPro" id="IPR023019">
    <property type="entry name" value="His_synth_HisIE"/>
</dbReference>
<dbReference type="Gene3D" id="3.10.20.810">
    <property type="entry name" value="Phosphoribosyl-AMP cyclohydrolase"/>
    <property type="match status" value="1"/>
</dbReference>
<dbReference type="RefSeq" id="WP_243691963.1">
    <property type="nucleotide sequence ID" value="NZ_SLWF01000014.1"/>
</dbReference>
<dbReference type="InterPro" id="IPR002496">
    <property type="entry name" value="PRib_AMP_CycHydrolase_dom"/>
</dbReference>
<comment type="pathway">
    <text evidence="5 15">Amino-acid biosynthesis; L-histidine biosynthesis; L-histidine from 5-phospho-alpha-D-ribose 1-diphosphate: step 2/9.</text>
</comment>
<comment type="catalytic activity">
    <reaction evidence="2 15">
        <text>1-(5-phospho-beta-D-ribosyl)-ATP + H2O = 1-(5-phospho-beta-D-ribosyl)-5'-AMP + diphosphate + H(+)</text>
        <dbReference type="Rhea" id="RHEA:22828"/>
        <dbReference type="ChEBI" id="CHEBI:15377"/>
        <dbReference type="ChEBI" id="CHEBI:15378"/>
        <dbReference type="ChEBI" id="CHEBI:33019"/>
        <dbReference type="ChEBI" id="CHEBI:59457"/>
        <dbReference type="ChEBI" id="CHEBI:73183"/>
        <dbReference type="EC" id="3.6.1.31"/>
    </reaction>
</comment>
<dbReference type="Pfam" id="PF01503">
    <property type="entry name" value="PRA-PH"/>
    <property type="match status" value="1"/>
</dbReference>
<feature type="region of interest" description="Phosphoribosyl-ATP pyrophosphohydrolase" evidence="15">
    <location>
        <begin position="126"/>
        <end position="218"/>
    </location>
</feature>
<evidence type="ECO:0000256" key="13">
    <source>
        <dbReference type="ARBA" id="ARBA00023102"/>
    </source>
</evidence>
<evidence type="ECO:0000256" key="3">
    <source>
        <dbReference type="ARBA" id="ARBA00004496"/>
    </source>
</evidence>
<organism evidence="17 18">
    <name type="scientific">Shewanella fodinae</name>
    <dbReference type="NCBI Taxonomy" id="552357"/>
    <lineage>
        <taxon>Bacteria</taxon>
        <taxon>Pseudomonadati</taxon>
        <taxon>Pseudomonadota</taxon>
        <taxon>Gammaproteobacteria</taxon>
        <taxon>Alteromonadales</taxon>
        <taxon>Shewanellaceae</taxon>
        <taxon>Shewanella</taxon>
    </lineage>
</organism>
<evidence type="ECO:0000256" key="11">
    <source>
        <dbReference type="ARBA" id="ARBA00022801"/>
    </source>
</evidence>
<accession>A0A4R2F9U8</accession>
<dbReference type="AlphaFoldDB" id="A0A4R2F9U8"/>
<keyword evidence="8 15" id="KW-0963">Cytoplasm</keyword>
<evidence type="ECO:0000256" key="6">
    <source>
        <dbReference type="ARBA" id="ARBA00007731"/>
    </source>
</evidence>
<dbReference type="CDD" id="cd11534">
    <property type="entry name" value="NTP-PPase_HisIE_like"/>
    <property type="match status" value="1"/>
</dbReference>
<keyword evidence="14 15" id="KW-0511">Multifunctional enzyme</keyword>
<dbReference type="GO" id="GO:0000105">
    <property type="term" value="P:L-histidine biosynthetic process"/>
    <property type="evidence" value="ECO:0007669"/>
    <property type="project" value="UniProtKB-UniRule"/>
</dbReference>
<evidence type="ECO:0000256" key="5">
    <source>
        <dbReference type="ARBA" id="ARBA00005204"/>
    </source>
</evidence>
<evidence type="ECO:0000259" key="16">
    <source>
        <dbReference type="Pfam" id="PF01502"/>
    </source>
</evidence>
<dbReference type="InterPro" id="IPR008179">
    <property type="entry name" value="HisE"/>
</dbReference>
<dbReference type="GO" id="GO:0004635">
    <property type="term" value="F:phosphoribosyl-AMP cyclohydrolase activity"/>
    <property type="evidence" value="ECO:0007669"/>
    <property type="project" value="UniProtKB-UniRule"/>
</dbReference>
<evidence type="ECO:0000256" key="15">
    <source>
        <dbReference type="HAMAP-Rule" id="MF_01019"/>
    </source>
</evidence>
<dbReference type="SUPFAM" id="SSF141734">
    <property type="entry name" value="HisI-like"/>
    <property type="match status" value="1"/>
</dbReference>
<comment type="similarity">
    <text evidence="7 15">In the N-terminal section; belongs to the PRA-CH family.</text>
</comment>
<dbReference type="PANTHER" id="PTHR42945:SF9">
    <property type="entry name" value="HISTIDINE BIOSYNTHESIS BIFUNCTIONAL PROTEIN HISIE"/>
    <property type="match status" value="1"/>
</dbReference>
<dbReference type="GO" id="GO:0004636">
    <property type="term" value="F:phosphoribosyl-ATP diphosphatase activity"/>
    <property type="evidence" value="ECO:0007669"/>
    <property type="project" value="UniProtKB-UniRule"/>
</dbReference>
<comment type="similarity">
    <text evidence="6 15">In the C-terminal section; belongs to the PRA-PH family.</text>
</comment>
<reference evidence="17 18" key="1">
    <citation type="submission" date="2019-03" db="EMBL/GenBank/DDBJ databases">
        <title>Freshwater and sediment microbial communities from various areas in North America, analyzing microbe dynamics in response to fracking.</title>
        <authorList>
            <person name="Lamendella R."/>
        </authorList>
    </citation>
    <scope>NUCLEOTIDE SEQUENCE [LARGE SCALE GENOMIC DNA]</scope>
    <source>
        <strain evidence="17 18">74A</strain>
    </source>
</reference>
<dbReference type="Gene3D" id="1.10.287.1080">
    <property type="entry name" value="MazG-like"/>
    <property type="match status" value="1"/>
</dbReference>
<dbReference type="InterPro" id="IPR038019">
    <property type="entry name" value="PRib_AMP_CycHydrolase_sf"/>
</dbReference>
<dbReference type="PANTHER" id="PTHR42945">
    <property type="entry name" value="HISTIDINE BIOSYNTHESIS BIFUNCTIONAL PROTEIN"/>
    <property type="match status" value="1"/>
</dbReference>
<comment type="pathway">
    <text evidence="4 15">Amino-acid biosynthesis; L-histidine biosynthesis; L-histidine from 5-phospho-alpha-D-ribose 1-diphosphate: step 3/9.</text>
</comment>
<dbReference type="HAMAP" id="MF_01019">
    <property type="entry name" value="HisIE"/>
    <property type="match status" value="1"/>
</dbReference>
<keyword evidence="13 15" id="KW-0368">Histidine biosynthesis</keyword>
<evidence type="ECO:0000313" key="18">
    <source>
        <dbReference type="Proteomes" id="UP000294832"/>
    </source>
</evidence>
<dbReference type="FunFam" id="3.10.20.810:FF:000001">
    <property type="entry name" value="Histidine biosynthesis bifunctional protein HisIE"/>
    <property type="match status" value="1"/>
</dbReference>
<keyword evidence="18" id="KW-1185">Reference proteome</keyword>
<dbReference type="HAMAP" id="MF_01020">
    <property type="entry name" value="HisE"/>
    <property type="match status" value="1"/>
</dbReference>
<dbReference type="FunFam" id="1.10.287.1080:FF:000002">
    <property type="entry name" value="Histidine biosynthesis bifunctional protein HisIE"/>
    <property type="match status" value="1"/>
</dbReference>
<keyword evidence="12 15" id="KW-0067">ATP-binding</keyword>
<dbReference type="InterPro" id="IPR021130">
    <property type="entry name" value="PRib-ATP_PPHydrolase-like"/>
</dbReference>
<sequence>MTQSATPSCTMTSAQQQTLLNELDWDKQQGLVPAVVQDFHSAKVLMLGYMNPEALQTSFAKGLVTFYSRSKQRLWTKGETSGNHLQLVSIAMDCDRDSLLVQAIPTGPTCHQGTESCWDGEVHPFMHQLQELIHGRKNADPTTSYTASLFARGTKRIAQKVGEEGLETALAAATHDKFELVNEASDLLYHLFVLLEDQDLSLADINANLALRHQKAGK</sequence>
<dbReference type="GO" id="GO:0005524">
    <property type="term" value="F:ATP binding"/>
    <property type="evidence" value="ECO:0007669"/>
    <property type="project" value="UniProtKB-KW"/>
</dbReference>
<dbReference type="EC" id="3.5.4.19" evidence="15"/>
<evidence type="ECO:0000256" key="14">
    <source>
        <dbReference type="ARBA" id="ARBA00023268"/>
    </source>
</evidence>
<dbReference type="NCBIfam" id="NF000768">
    <property type="entry name" value="PRK00051.1"/>
    <property type="match status" value="1"/>
</dbReference>
<keyword evidence="10 15" id="KW-0547">Nucleotide-binding</keyword>
<evidence type="ECO:0000256" key="12">
    <source>
        <dbReference type="ARBA" id="ARBA00022840"/>
    </source>
</evidence>
<evidence type="ECO:0000256" key="1">
    <source>
        <dbReference type="ARBA" id="ARBA00000024"/>
    </source>
</evidence>
<proteinExistence type="inferred from homology"/>
<evidence type="ECO:0000256" key="8">
    <source>
        <dbReference type="ARBA" id="ARBA00022490"/>
    </source>
</evidence>
<dbReference type="SUPFAM" id="SSF101386">
    <property type="entry name" value="all-alpha NTP pyrophosphatases"/>
    <property type="match status" value="1"/>
</dbReference>
<evidence type="ECO:0000256" key="10">
    <source>
        <dbReference type="ARBA" id="ARBA00022741"/>
    </source>
</evidence>
<evidence type="ECO:0000256" key="9">
    <source>
        <dbReference type="ARBA" id="ARBA00022605"/>
    </source>
</evidence>
<evidence type="ECO:0000256" key="4">
    <source>
        <dbReference type="ARBA" id="ARBA00005169"/>
    </source>
</evidence>
<dbReference type="Proteomes" id="UP000294832">
    <property type="component" value="Unassembled WGS sequence"/>
</dbReference>
<dbReference type="NCBIfam" id="NF002747">
    <property type="entry name" value="PRK02759.1"/>
    <property type="match status" value="1"/>
</dbReference>
<comment type="subcellular location">
    <subcellularLocation>
        <location evidence="3 15">Cytoplasm</location>
    </subcellularLocation>
</comment>
<comment type="caution">
    <text evidence="17">The sequence shown here is derived from an EMBL/GenBank/DDBJ whole genome shotgun (WGS) entry which is preliminary data.</text>
</comment>
<dbReference type="NCBIfam" id="TIGR03188">
    <property type="entry name" value="histidine_hisI"/>
    <property type="match status" value="1"/>
</dbReference>
<name>A0A4R2F9U8_9GAMM</name>
<dbReference type="EMBL" id="SLWF01000014">
    <property type="protein sequence ID" value="TCN83679.1"/>
    <property type="molecule type" value="Genomic_DNA"/>
</dbReference>
<evidence type="ECO:0000313" key="17">
    <source>
        <dbReference type="EMBL" id="TCN83679.1"/>
    </source>
</evidence>
<gene>
    <name evidence="15" type="primary">hisI</name>
    <name evidence="15" type="synonym">hisIE</name>
    <name evidence="17" type="ORF">EDC91_11476</name>
</gene>
<protein>
    <recommendedName>
        <fullName evidence="15">Histidine biosynthesis bifunctional protein HisIE</fullName>
    </recommendedName>
    <domain>
        <recommendedName>
            <fullName evidence="15">Phosphoribosyl-AMP cyclohydrolase</fullName>
            <shortName evidence="15">PRA-CH</shortName>
            <ecNumber evidence="15">3.5.4.19</ecNumber>
        </recommendedName>
    </domain>
    <domain>
        <recommendedName>
            <fullName evidence="15">Phosphoribosyl-ATP pyrophosphatase</fullName>
            <shortName evidence="15">PRA-PH</shortName>
            <ecNumber evidence="15">3.6.1.31</ecNumber>
        </recommendedName>
    </domain>
</protein>
<evidence type="ECO:0000256" key="7">
    <source>
        <dbReference type="ARBA" id="ARBA00008299"/>
    </source>
</evidence>